<feature type="compositionally biased region" description="Basic and acidic residues" evidence="1">
    <location>
        <begin position="20"/>
        <end position="33"/>
    </location>
</feature>
<evidence type="ECO:0000256" key="1">
    <source>
        <dbReference type="SAM" id="MobiDB-lite"/>
    </source>
</evidence>
<keyword evidence="3" id="KW-1185">Reference proteome</keyword>
<evidence type="ECO:0000313" key="3">
    <source>
        <dbReference type="Proteomes" id="UP000016932"/>
    </source>
</evidence>
<sequence length="109" mass="12158">MRFFRVPREPLVEQTGPHGTEFEPKGKFCESKRRSSKPPVGLVRFTRHARRGQIAAYIIRAYSDGAGPVQMHSSHDNANKAVRSLDSFSETVVFSINYAALPEDNSAPP</sequence>
<dbReference type="GeneID" id="19332692"/>
<accession>M3B9L2</accession>
<gene>
    <name evidence="2" type="ORF">MYCFIDRAFT_171786</name>
</gene>
<dbReference type="KEGG" id="pfj:MYCFIDRAFT_171786"/>
<proteinExistence type="predicted"/>
<name>M3B9L2_PSEFD</name>
<feature type="region of interest" description="Disordered" evidence="1">
    <location>
        <begin position="1"/>
        <end position="40"/>
    </location>
</feature>
<evidence type="ECO:0000313" key="2">
    <source>
        <dbReference type="EMBL" id="EME85948.1"/>
    </source>
</evidence>
<dbReference type="VEuPathDB" id="FungiDB:MYCFIDRAFT_171786"/>
<dbReference type="AlphaFoldDB" id="M3B9L2"/>
<feature type="compositionally biased region" description="Basic and acidic residues" evidence="1">
    <location>
        <begin position="1"/>
        <end position="11"/>
    </location>
</feature>
<dbReference type="HOGENOM" id="CLU_2185117_0_0_1"/>
<dbReference type="RefSeq" id="XP_007923393.1">
    <property type="nucleotide sequence ID" value="XM_007925202.1"/>
</dbReference>
<organism evidence="2 3">
    <name type="scientific">Pseudocercospora fijiensis (strain CIRAD86)</name>
    <name type="common">Black leaf streak disease fungus</name>
    <name type="synonym">Mycosphaerella fijiensis</name>
    <dbReference type="NCBI Taxonomy" id="383855"/>
    <lineage>
        <taxon>Eukaryota</taxon>
        <taxon>Fungi</taxon>
        <taxon>Dikarya</taxon>
        <taxon>Ascomycota</taxon>
        <taxon>Pezizomycotina</taxon>
        <taxon>Dothideomycetes</taxon>
        <taxon>Dothideomycetidae</taxon>
        <taxon>Mycosphaerellales</taxon>
        <taxon>Mycosphaerellaceae</taxon>
        <taxon>Pseudocercospora</taxon>
    </lineage>
</organism>
<dbReference type="EMBL" id="KB446556">
    <property type="protein sequence ID" value="EME85948.1"/>
    <property type="molecule type" value="Genomic_DNA"/>
</dbReference>
<protein>
    <submittedName>
        <fullName evidence="2">Uncharacterized protein</fullName>
    </submittedName>
</protein>
<dbReference type="Proteomes" id="UP000016932">
    <property type="component" value="Unassembled WGS sequence"/>
</dbReference>
<reference evidence="2 3" key="1">
    <citation type="journal article" date="2012" name="PLoS Pathog.">
        <title>Diverse lifestyles and strategies of plant pathogenesis encoded in the genomes of eighteen Dothideomycetes fungi.</title>
        <authorList>
            <person name="Ohm R.A."/>
            <person name="Feau N."/>
            <person name="Henrissat B."/>
            <person name="Schoch C.L."/>
            <person name="Horwitz B.A."/>
            <person name="Barry K.W."/>
            <person name="Condon B.J."/>
            <person name="Copeland A.C."/>
            <person name="Dhillon B."/>
            <person name="Glaser F."/>
            <person name="Hesse C.N."/>
            <person name="Kosti I."/>
            <person name="LaButti K."/>
            <person name="Lindquist E.A."/>
            <person name="Lucas S."/>
            <person name="Salamov A.A."/>
            <person name="Bradshaw R.E."/>
            <person name="Ciuffetti L."/>
            <person name="Hamelin R.C."/>
            <person name="Kema G.H.J."/>
            <person name="Lawrence C."/>
            <person name="Scott J.A."/>
            <person name="Spatafora J.W."/>
            <person name="Turgeon B.G."/>
            <person name="de Wit P.J.G.M."/>
            <person name="Zhong S."/>
            <person name="Goodwin S.B."/>
            <person name="Grigoriev I.V."/>
        </authorList>
    </citation>
    <scope>NUCLEOTIDE SEQUENCE [LARGE SCALE GENOMIC DNA]</scope>
    <source>
        <strain evidence="2 3">CIRAD86</strain>
    </source>
</reference>